<dbReference type="RefSeq" id="WP_066965983.1">
    <property type="nucleotide sequence ID" value="NZ_CP023449.1"/>
</dbReference>
<evidence type="ECO:0000256" key="2">
    <source>
        <dbReference type="ARBA" id="ARBA00009810"/>
    </source>
</evidence>
<protein>
    <submittedName>
        <fullName evidence="19">TonB-dependent siderophore receptor</fullName>
    </submittedName>
</protein>
<dbReference type="KEGG" id="rdi:CMV14_21615"/>
<sequence length="703" mass="76822">MSAVIALLAAAVAVPADAADARSDGAEIIVTGQRTERENIYGVEAQTTTTRFPISQRETPQSISIVTRAQIEDFQLNDVNALLATVPGVNVQAVETDRIQYSARGFDIQTFQVDGIGLPFAFEIQTGSIDTAIYDHIEVVRGAPGLLSSTGNPSAVVNFIRKRPVKRLQASGSVQYGSFENKRVDGDVSVPLVEGGALRGRVVGAYLDTDSYLDRYRLRRWTGYGIVEADLGAATTLSAGYGHQDHQTRGAMWGSLPLYYTDGSRIDLDRLANTGPSWAGWNVVDRQIFSDLTHDFGNGWNSRITLVRRAINEDDQLFYVYGNPDRATGDGVFSYPGAFRARTRNLTLDAYVAGKLSLFGRDHEVMFGVNRAAQRYRQYSSYDFATIGVALPLATLFDGNFARPAFPAAYDLSLDTHTRRETGYGLVRLSLADPLKVMLGGNITRATSDGFSYGAPTNYKRTRVLPFVGATLDVASNISAYASYATIFNPQTQVDVNRRLLDPIEGNNVEVGLKGEWNEGRLTASIALFQARQNNTAELAGFDTTIGQSVYRGVDARSQGVEFEFGGELVAGLQATGGYTLLRLRDEGGGSVRTFVPRSTARLNFTYSPPALQAVKLGASLRYQSRIYLEPGSVSVTTGAPIRVTQPQYALIDLLARYDLDRHLSLSVNLRNVTNVKYIEALNYDQGYHGAPRSILATLSVRY</sequence>
<keyword evidence="7 16" id="KW-0732">Signal</keyword>
<proteinExistence type="inferred from homology"/>
<accession>A0A2A4G1E6</accession>
<dbReference type="Gene3D" id="2.40.170.20">
    <property type="entry name" value="TonB-dependent receptor, beta-barrel domain"/>
    <property type="match status" value="1"/>
</dbReference>
<gene>
    <name evidence="19" type="ORF">COO09_02530</name>
</gene>
<evidence type="ECO:0000256" key="4">
    <source>
        <dbReference type="ARBA" id="ARBA00022452"/>
    </source>
</evidence>
<feature type="domain" description="TonB-dependent receptor-like beta-barrel" evidence="17">
    <location>
        <begin position="239"/>
        <end position="673"/>
    </location>
</feature>
<feature type="chain" id="PRO_5012314026" evidence="16">
    <location>
        <begin position="19"/>
        <end position="703"/>
    </location>
</feature>
<evidence type="ECO:0000259" key="18">
    <source>
        <dbReference type="Pfam" id="PF07715"/>
    </source>
</evidence>
<keyword evidence="20" id="KW-1185">Reference proteome</keyword>
<dbReference type="InterPro" id="IPR010105">
    <property type="entry name" value="TonB_sidphr_rcpt"/>
</dbReference>
<evidence type="ECO:0000313" key="19">
    <source>
        <dbReference type="EMBL" id="PCE43821.1"/>
    </source>
</evidence>
<evidence type="ECO:0000256" key="1">
    <source>
        <dbReference type="ARBA" id="ARBA00004571"/>
    </source>
</evidence>
<keyword evidence="8" id="KW-0408">Iron</keyword>
<dbReference type="GO" id="GO:0038023">
    <property type="term" value="F:signaling receptor activity"/>
    <property type="evidence" value="ECO:0007669"/>
    <property type="project" value="InterPro"/>
</dbReference>
<evidence type="ECO:0000256" key="5">
    <source>
        <dbReference type="ARBA" id="ARBA00022496"/>
    </source>
</evidence>
<evidence type="ECO:0000256" key="15">
    <source>
        <dbReference type="RuleBase" id="RU003357"/>
    </source>
</evidence>
<evidence type="ECO:0000256" key="14">
    <source>
        <dbReference type="PROSITE-ProRule" id="PRU01360"/>
    </source>
</evidence>
<organism evidence="19 20">
    <name type="scientific">Rhizorhabdus dicambivorans</name>
    <dbReference type="NCBI Taxonomy" id="1850238"/>
    <lineage>
        <taxon>Bacteria</taxon>
        <taxon>Pseudomonadati</taxon>
        <taxon>Pseudomonadota</taxon>
        <taxon>Alphaproteobacteria</taxon>
        <taxon>Sphingomonadales</taxon>
        <taxon>Sphingomonadaceae</taxon>
        <taxon>Rhizorhabdus</taxon>
    </lineage>
</organism>
<comment type="subcellular location">
    <subcellularLocation>
        <location evidence="1 14">Cell outer membrane</location>
        <topology evidence="1 14">Multi-pass membrane protein</topology>
    </subcellularLocation>
</comment>
<keyword evidence="9" id="KW-0406">Ion transport</keyword>
<dbReference type="Pfam" id="PF07715">
    <property type="entry name" value="Plug"/>
    <property type="match status" value="1"/>
</dbReference>
<comment type="caution">
    <text evidence="19">The sequence shown here is derived from an EMBL/GenBank/DDBJ whole genome shotgun (WGS) entry which is preliminary data.</text>
</comment>
<dbReference type="InterPro" id="IPR039426">
    <property type="entry name" value="TonB-dep_rcpt-like"/>
</dbReference>
<keyword evidence="10 15" id="KW-0798">TonB box</keyword>
<dbReference type="FunFam" id="2.170.130.10:FF:000010">
    <property type="entry name" value="Ferripyoverdine receptor"/>
    <property type="match status" value="1"/>
</dbReference>
<dbReference type="GO" id="GO:0015344">
    <property type="term" value="F:siderophore uptake transmembrane transporter activity"/>
    <property type="evidence" value="ECO:0007669"/>
    <property type="project" value="TreeGrafter"/>
</dbReference>
<dbReference type="OrthoDB" id="9760333at2"/>
<dbReference type="Pfam" id="PF00593">
    <property type="entry name" value="TonB_dep_Rec_b-barrel"/>
    <property type="match status" value="1"/>
</dbReference>
<dbReference type="CDD" id="cd01347">
    <property type="entry name" value="ligand_gated_channel"/>
    <property type="match status" value="1"/>
</dbReference>
<comment type="similarity">
    <text evidence="2 14 15">Belongs to the TonB-dependent receptor family.</text>
</comment>
<dbReference type="InterPro" id="IPR036942">
    <property type="entry name" value="Beta-barrel_TonB_sf"/>
</dbReference>
<evidence type="ECO:0000256" key="12">
    <source>
        <dbReference type="ARBA" id="ARBA00023170"/>
    </source>
</evidence>
<evidence type="ECO:0000256" key="10">
    <source>
        <dbReference type="ARBA" id="ARBA00023077"/>
    </source>
</evidence>
<evidence type="ECO:0000256" key="16">
    <source>
        <dbReference type="SAM" id="SignalP"/>
    </source>
</evidence>
<evidence type="ECO:0000256" key="7">
    <source>
        <dbReference type="ARBA" id="ARBA00022729"/>
    </source>
</evidence>
<evidence type="ECO:0000256" key="6">
    <source>
        <dbReference type="ARBA" id="ARBA00022692"/>
    </source>
</evidence>
<evidence type="ECO:0000313" key="20">
    <source>
        <dbReference type="Proteomes" id="UP000218934"/>
    </source>
</evidence>
<evidence type="ECO:0000256" key="8">
    <source>
        <dbReference type="ARBA" id="ARBA00023004"/>
    </source>
</evidence>
<keyword evidence="5" id="KW-0410">Iron transport</keyword>
<dbReference type="InterPro" id="IPR000531">
    <property type="entry name" value="Beta-barrel_TonB"/>
</dbReference>
<dbReference type="PANTHER" id="PTHR32552:SF74">
    <property type="entry name" value="HYDROXAMATE SIDEROPHORE RECEPTOR FHUE"/>
    <property type="match status" value="1"/>
</dbReference>
<name>A0A2A4G1E6_9SPHN</name>
<evidence type="ECO:0000256" key="11">
    <source>
        <dbReference type="ARBA" id="ARBA00023136"/>
    </source>
</evidence>
<dbReference type="PROSITE" id="PS52016">
    <property type="entry name" value="TONB_DEPENDENT_REC_3"/>
    <property type="match status" value="1"/>
</dbReference>
<dbReference type="EMBL" id="NWUF01000002">
    <property type="protein sequence ID" value="PCE43821.1"/>
    <property type="molecule type" value="Genomic_DNA"/>
</dbReference>
<evidence type="ECO:0000259" key="17">
    <source>
        <dbReference type="Pfam" id="PF00593"/>
    </source>
</evidence>
<dbReference type="NCBIfam" id="TIGR01783">
    <property type="entry name" value="TonB-siderophor"/>
    <property type="match status" value="1"/>
</dbReference>
<evidence type="ECO:0000256" key="13">
    <source>
        <dbReference type="ARBA" id="ARBA00023237"/>
    </source>
</evidence>
<reference evidence="19 20" key="1">
    <citation type="submission" date="2017-09" db="EMBL/GenBank/DDBJ databases">
        <title>The Catabolism of 3,6-Dichlorosalicylic acid is Initiated by the Cytochrome P450 Monooxygenase DsmABC in Rhizorhabdus dicambivorans Ndbn-20.</title>
        <authorList>
            <person name="Na L."/>
        </authorList>
    </citation>
    <scope>NUCLEOTIDE SEQUENCE [LARGE SCALE GENOMIC DNA]</scope>
    <source>
        <strain evidence="19 20">Ndbn-20m</strain>
    </source>
</reference>
<evidence type="ECO:0000256" key="3">
    <source>
        <dbReference type="ARBA" id="ARBA00022448"/>
    </source>
</evidence>
<dbReference type="InterPro" id="IPR012910">
    <property type="entry name" value="Plug_dom"/>
</dbReference>
<dbReference type="InterPro" id="IPR037066">
    <property type="entry name" value="Plug_dom_sf"/>
</dbReference>
<dbReference type="AlphaFoldDB" id="A0A2A4G1E6"/>
<dbReference type="PANTHER" id="PTHR32552">
    <property type="entry name" value="FERRICHROME IRON RECEPTOR-RELATED"/>
    <property type="match status" value="1"/>
</dbReference>
<evidence type="ECO:0000256" key="9">
    <source>
        <dbReference type="ARBA" id="ARBA00023065"/>
    </source>
</evidence>
<keyword evidence="4 14" id="KW-1134">Transmembrane beta strand</keyword>
<feature type="domain" description="TonB-dependent receptor plug" evidence="18">
    <location>
        <begin position="56"/>
        <end position="156"/>
    </location>
</feature>
<keyword evidence="13 14" id="KW-0998">Cell outer membrane</keyword>
<keyword evidence="11 14" id="KW-0472">Membrane</keyword>
<keyword evidence="12 19" id="KW-0675">Receptor</keyword>
<keyword evidence="3 14" id="KW-0813">Transport</keyword>
<dbReference type="GO" id="GO:0015891">
    <property type="term" value="P:siderophore transport"/>
    <property type="evidence" value="ECO:0007669"/>
    <property type="project" value="InterPro"/>
</dbReference>
<feature type="signal peptide" evidence="16">
    <location>
        <begin position="1"/>
        <end position="18"/>
    </location>
</feature>
<dbReference type="GO" id="GO:0009279">
    <property type="term" value="C:cell outer membrane"/>
    <property type="evidence" value="ECO:0007669"/>
    <property type="project" value="UniProtKB-SubCell"/>
</dbReference>
<dbReference type="Proteomes" id="UP000218934">
    <property type="component" value="Unassembled WGS sequence"/>
</dbReference>
<dbReference type="Gene3D" id="2.170.130.10">
    <property type="entry name" value="TonB-dependent receptor, plug domain"/>
    <property type="match status" value="1"/>
</dbReference>
<keyword evidence="6 14" id="KW-0812">Transmembrane</keyword>
<dbReference type="SUPFAM" id="SSF56935">
    <property type="entry name" value="Porins"/>
    <property type="match status" value="1"/>
</dbReference>